<dbReference type="InterPro" id="IPR016032">
    <property type="entry name" value="Sig_transdc_resp-reg_C-effctor"/>
</dbReference>
<dbReference type="Pfam" id="PF00196">
    <property type="entry name" value="GerE"/>
    <property type="match status" value="1"/>
</dbReference>
<dbReference type="Gene3D" id="1.10.10.10">
    <property type="entry name" value="Winged helix-like DNA-binding domain superfamily/Winged helix DNA-binding domain"/>
    <property type="match status" value="1"/>
</dbReference>
<organism evidence="2 3">
    <name type="scientific">Microvirga arsenatis</name>
    <dbReference type="NCBI Taxonomy" id="2692265"/>
    <lineage>
        <taxon>Bacteria</taxon>
        <taxon>Pseudomonadati</taxon>
        <taxon>Pseudomonadota</taxon>
        <taxon>Alphaproteobacteria</taxon>
        <taxon>Hyphomicrobiales</taxon>
        <taxon>Methylobacteriaceae</taxon>
        <taxon>Microvirga</taxon>
    </lineage>
</organism>
<evidence type="ECO:0000313" key="2">
    <source>
        <dbReference type="EMBL" id="NBJ25425.1"/>
    </source>
</evidence>
<dbReference type="PROSITE" id="PS50043">
    <property type="entry name" value="HTH_LUXR_2"/>
    <property type="match status" value="1"/>
</dbReference>
<feature type="domain" description="HTH luxR-type" evidence="1">
    <location>
        <begin position="294"/>
        <end position="359"/>
    </location>
</feature>
<dbReference type="SMART" id="SM00421">
    <property type="entry name" value="HTH_LUXR"/>
    <property type="match status" value="1"/>
</dbReference>
<accession>A0ABW9YYZ2</accession>
<comment type="caution">
    <text evidence="2">The sequence shown here is derived from an EMBL/GenBank/DDBJ whole genome shotgun (WGS) entry which is preliminary data.</text>
</comment>
<evidence type="ECO:0000313" key="3">
    <source>
        <dbReference type="Proteomes" id="UP000818323"/>
    </source>
</evidence>
<sequence>MPVTEAFYEAAVIPELWRSALNLASSEWDADGAALVSYPDCSGGLINTEGLDELCARYIEDEWFKHDIRAARGLAPEQGRPPIVTDLDLFTLDELERLPFYSDFLYRQGFGWFAGCKLAETGGVAISFSLQRRVGRLPFSQDELAKIEHDLPHLKRAAHLASRSRLAYAEGVVDSLAGFESGAILIDRLGRVIRMNKQAETYLGYHLHVVASRLRAPHHETNGFLQELVAGMQGSALARTTTSLTSILLPRKNNLPLLVQSYPIVRQASDIFQGASGLLLISDLTQSHSLNSQLLREVFQLTPAELRVASSLFLGMDTQQIAAQHQVGTQTVRFHLKSIFAKTDTSHQAQLVSLMARFAAHHL</sequence>
<dbReference type="Proteomes" id="UP000818323">
    <property type="component" value="Unassembled WGS sequence"/>
</dbReference>
<dbReference type="RefSeq" id="WP_161722819.1">
    <property type="nucleotide sequence ID" value="NZ_JAAAXI010000005.1"/>
</dbReference>
<reference evidence="2 3" key="1">
    <citation type="submission" date="2020-01" db="EMBL/GenBank/DDBJ databases">
        <title>Microvirga sp. nov., an arsenate reduction bacterium isolated from Tibet hotspring sediments.</title>
        <authorList>
            <person name="Yuan C.-G."/>
        </authorList>
    </citation>
    <scope>NUCLEOTIDE SEQUENCE [LARGE SCALE GENOMIC DNA]</scope>
    <source>
        <strain evidence="2 3">SYSU G3D203</strain>
    </source>
</reference>
<evidence type="ECO:0000259" key="1">
    <source>
        <dbReference type="PROSITE" id="PS50043"/>
    </source>
</evidence>
<name>A0ABW9YYZ2_9HYPH</name>
<protein>
    <recommendedName>
        <fullName evidence="1">HTH luxR-type domain-containing protein</fullName>
    </recommendedName>
</protein>
<dbReference type="InterPro" id="IPR036388">
    <property type="entry name" value="WH-like_DNA-bd_sf"/>
</dbReference>
<proteinExistence type="predicted"/>
<gene>
    <name evidence="2" type="ORF">GR303_13775</name>
</gene>
<dbReference type="InterPro" id="IPR000792">
    <property type="entry name" value="Tscrpt_reg_LuxR_C"/>
</dbReference>
<keyword evidence="3" id="KW-1185">Reference proteome</keyword>
<dbReference type="SUPFAM" id="SSF46894">
    <property type="entry name" value="C-terminal effector domain of the bipartite response regulators"/>
    <property type="match status" value="1"/>
</dbReference>
<dbReference type="EMBL" id="JAAAXJ010000006">
    <property type="protein sequence ID" value="NBJ25425.1"/>
    <property type="molecule type" value="Genomic_DNA"/>
</dbReference>